<protein>
    <submittedName>
        <fullName evidence="2">Uncharacterized protein</fullName>
    </submittedName>
</protein>
<keyword evidence="3" id="KW-1185">Reference proteome</keyword>
<keyword evidence="1" id="KW-0732">Signal</keyword>
<dbReference type="EMBL" id="JAPFFK010000004">
    <property type="protein sequence ID" value="KAJ6766982.1"/>
    <property type="molecule type" value="Genomic_DNA"/>
</dbReference>
<dbReference type="OrthoDB" id="851663at2759"/>
<evidence type="ECO:0000313" key="2">
    <source>
        <dbReference type="EMBL" id="KAJ6766982.1"/>
    </source>
</evidence>
<evidence type="ECO:0000313" key="3">
    <source>
        <dbReference type="Proteomes" id="UP001151532"/>
    </source>
</evidence>
<organism evidence="2 3">
    <name type="scientific">Salix purpurea</name>
    <name type="common">Purple osier willow</name>
    <dbReference type="NCBI Taxonomy" id="77065"/>
    <lineage>
        <taxon>Eukaryota</taxon>
        <taxon>Viridiplantae</taxon>
        <taxon>Streptophyta</taxon>
        <taxon>Embryophyta</taxon>
        <taxon>Tracheophyta</taxon>
        <taxon>Spermatophyta</taxon>
        <taxon>Magnoliopsida</taxon>
        <taxon>eudicotyledons</taxon>
        <taxon>Gunneridae</taxon>
        <taxon>Pentapetalae</taxon>
        <taxon>rosids</taxon>
        <taxon>fabids</taxon>
        <taxon>Malpighiales</taxon>
        <taxon>Salicaceae</taxon>
        <taxon>Saliceae</taxon>
        <taxon>Salix</taxon>
    </lineage>
</organism>
<reference evidence="2" key="1">
    <citation type="submission" date="2022-11" db="EMBL/GenBank/DDBJ databases">
        <authorList>
            <person name="Hyden B.L."/>
            <person name="Feng K."/>
            <person name="Yates T."/>
            <person name="Jawdy S."/>
            <person name="Smart L.B."/>
            <person name="Muchero W."/>
        </authorList>
    </citation>
    <scope>NUCLEOTIDE SEQUENCE</scope>
    <source>
        <tissue evidence="2">Shoot tip</tissue>
    </source>
</reference>
<gene>
    <name evidence="2" type="ORF">OIU79_022861</name>
</gene>
<feature type="chain" id="PRO_5040309579" evidence="1">
    <location>
        <begin position="24"/>
        <end position="71"/>
    </location>
</feature>
<proteinExistence type="predicted"/>
<comment type="caution">
    <text evidence="2">The sequence shown here is derived from an EMBL/GenBank/DDBJ whole genome shotgun (WGS) entry which is preliminary data.</text>
</comment>
<feature type="signal peptide" evidence="1">
    <location>
        <begin position="1"/>
        <end position="23"/>
    </location>
</feature>
<evidence type="ECO:0000256" key="1">
    <source>
        <dbReference type="SAM" id="SignalP"/>
    </source>
</evidence>
<dbReference type="Proteomes" id="UP001151532">
    <property type="component" value="Chromosome 4"/>
</dbReference>
<accession>A0A9Q0WGR5</accession>
<name>A0A9Q0WGR5_SALPP</name>
<reference evidence="2" key="2">
    <citation type="journal article" date="2023" name="Int. J. Mol. Sci.">
        <title>De Novo Assembly and Annotation of 11 Diverse Shrub Willow (Salix) Genomes Reveals Novel Gene Organization in Sex-Linked Regions.</title>
        <authorList>
            <person name="Hyden B."/>
            <person name="Feng K."/>
            <person name="Yates T.B."/>
            <person name="Jawdy S."/>
            <person name="Cereghino C."/>
            <person name="Smart L.B."/>
            <person name="Muchero W."/>
        </authorList>
    </citation>
    <scope>NUCLEOTIDE SEQUENCE</scope>
    <source>
        <tissue evidence="2">Shoot tip</tissue>
    </source>
</reference>
<dbReference type="AlphaFoldDB" id="A0A9Q0WGR5"/>
<sequence>MANLRCFVSLFLVLLILSARVSSRALNSRAESRNVSQIFEALHDHVASAAHQTTYKWPDRVSPGGPDPHHH</sequence>